<dbReference type="Pfam" id="PF03412">
    <property type="entry name" value="Peptidase_C39"/>
    <property type="match status" value="1"/>
</dbReference>
<reference evidence="2 3" key="1">
    <citation type="journal article" date="2015" name="Nature">
        <title>rRNA introns, odd ribosomes, and small enigmatic genomes across a large radiation of phyla.</title>
        <authorList>
            <person name="Brown C.T."/>
            <person name="Hug L.A."/>
            <person name="Thomas B.C."/>
            <person name="Sharon I."/>
            <person name="Castelle C.J."/>
            <person name="Singh A."/>
            <person name="Wilkins M.J."/>
            <person name="Williams K.H."/>
            <person name="Banfield J.F."/>
        </authorList>
    </citation>
    <scope>NUCLEOTIDE SEQUENCE [LARGE SCALE GENOMIC DNA]</scope>
</reference>
<dbReference type="Gene3D" id="3.90.70.10">
    <property type="entry name" value="Cysteine proteinases"/>
    <property type="match status" value="1"/>
</dbReference>
<sequence length="182" mass="21011">MERKYKVRKLSQYLDVPKNSGWRDKSCGIVSLVMLIKYYIPNFNKNAIIHLIGLGYNQKAYIDGVGWTHDGLIRLAKRFGFEGERFDVNSLPEEEGLKKLFKALETKPVIASIYKDSIQQNGGHLVVLTGFDSKRNLIFYNDPGAVIRDKVWQKVPFPAFQKAWKKRFIVLHLPEKFPPKIA</sequence>
<dbReference type="GO" id="GO:0005524">
    <property type="term" value="F:ATP binding"/>
    <property type="evidence" value="ECO:0007669"/>
    <property type="project" value="InterPro"/>
</dbReference>
<evidence type="ECO:0000313" key="3">
    <source>
        <dbReference type="Proteomes" id="UP000033918"/>
    </source>
</evidence>
<dbReference type="GO" id="GO:0008233">
    <property type="term" value="F:peptidase activity"/>
    <property type="evidence" value="ECO:0007669"/>
    <property type="project" value="InterPro"/>
</dbReference>
<protein>
    <recommendedName>
        <fullName evidence="1">Peptidase C39 domain-containing protein</fullName>
    </recommendedName>
</protein>
<evidence type="ECO:0000313" key="2">
    <source>
        <dbReference type="EMBL" id="KKR88923.1"/>
    </source>
</evidence>
<name>A0A0G0UJC4_9BACT</name>
<evidence type="ECO:0000259" key="1">
    <source>
        <dbReference type="PROSITE" id="PS50990"/>
    </source>
</evidence>
<feature type="domain" description="Peptidase C39" evidence="1">
    <location>
        <begin position="18"/>
        <end position="171"/>
    </location>
</feature>
<dbReference type="EMBL" id="LCAK01000003">
    <property type="protein sequence ID" value="KKR88923.1"/>
    <property type="molecule type" value="Genomic_DNA"/>
</dbReference>
<accession>A0A0G0UJC4</accession>
<comment type="caution">
    <text evidence="2">The sequence shown here is derived from an EMBL/GenBank/DDBJ whole genome shotgun (WGS) entry which is preliminary data.</text>
</comment>
<proteinExistence type="predicted"/>
<dbReference type="GO" id="GO:0016020">
    <property type="term" value="C:membrane"/>
    <property type="evidence" value="ECO:0007669"/>
    <property type="project" value="InterPro"/>
</dbReference>
<organism evidence="2 3">
    <name type="scientific">Candidatus Wolfebacteria bacterium GW2011_GWB1_41_12</name>
    <dbReference type="NCBI Taxonomy" id="1619006"/>
    <lineage>
        <taxon>Bacteria</taxon>
        <taxon>Candidatus Wolfeibacteriota</taxon>
    </lineage>
</organism>
<dbReference type="GO" id="GO:0006508">
    <property type="term" value="P:proteolysis"/>
    <property type="evidence" value="ECO:0007669"/>
    <property type="project" value="InterPro"/>
</dbReference>
<dbReference type="PROSITE" id="PS50990">
    <property type="entry name" value="PEPTIDASE_C39"/>
    <property type="match status" value="1"/>
</dbReference>
<dbReference type="Proteomes" id="UP000033918">
    <property type="component" value="Unassembled WGS sequence"/>
</dbReference>
<dbReference type="AlphaFoldDB" id="A0A0G0UJC4"/>
<gene>
    <name evidence="2" type="ORF">UU38_C0003G0175</name>
</gene>
<dbReference type="InterPro" id="IPR005074">
    <property type="entry name" value="Peptidase_C39"/>
</dbReference>